<dbReference type="CDD" id="cd18079">
    <property type="entry name" value="S-AdoMet_synt"/>
    <property type="match status" value="1"/>
</dbReference>
<comment type="catalytic activity">
    <reaction evidence="13 15">
        <text>L-methionine + ATP + H2O = S-adenosyl-L-methionine + phosphate + diphosphate</text>
        <dbReference type="Rhea" id="RHEA:21080"/>
        <dbReference type="ChEBI" id="CHEBI:15377"/>
        <dbReference type="ChEBI" id="CHEBI:30616"/>
        <dbReference type="ChEBI" id="CHEBI:33019"/>
        <dbReference type="ChEBI" id="CHEBI:43474"/>
        <dbReference type="ChEBI" id="CHEBI:57844"/>
        <dbReference type="ChEBI" id="CHEBI:59789"/>
        <dbReference type="EC" id="2.5.1.6"/>
    </reaction>
</comment>
<evidence type="ECO:0000313" key="20">
    <source>
        <dbReference type="EMBL" id="TPX35523.1"/>
    </source>
</evidence>
<dbReference type="InterPro" id="IPR036028">
    <property type="entry name" value="SH3-like_dom_sf"/>
</dbReference>
<comment type="cofactor">
    <cofactor evidence="15">
        <name>Mg(2+)</name>
        <dbReference type="ChEBI" id="CHEBI:18420"/>
    </cofactor>
    <text evidence="15">Binds 2 magnesium ions per subunit. The magnesium ions interact primarily with the substrate.</text>
</comment>
<comment type="caution">
    <text evidence="20">The sequence shown here is derived from an EMBL/GenBank/DDBJ whole genome shotgun (WGS) entry which is preliminary data.</text>
</comment>
<keyword evidence="6 15" id="KW-0479">Metal-binding</keyword>
<dbReference type="SUPFAM" id="SSF57889">
    <property type="entry name" value="Cysteine-rich domain"/>
    <property type="match status" value="1"/>
</dbReference>
<proteinExistence type="inferred from homology"/>
<feature type="compositionally biased region" description="Polar residues" evidence="17">
    <location>
        <begin position="822"/>
        <end position="836"/>
    </location>
</feature>
<dbReference type="AlphaFoldDB" id="A0A507CDA7"/>
<dbReference type="PROSITE" id="PS00479">
    <property type="entry name" value="ZF_DAG_PE_1"/>
    <property type="match status" value="1"/>
</dbReference>
<dbReference type="SUPFAM" id="SSF103657">
    <property type="entry name" value="BAR/IMD domain-like"/>
    <property type="match status" value="1"/>
</dbReference>
<evidence type="ECO:0000256" key="3">
    <source>
        <dbReference type="ARBA" id="ARBA00022443"/>
    </source>
</evidence>
<comment type="cofactor">
    <cofactor evidence="15">
        <name>K(+)</name>
        <dbReference type="ChEBI" id="CHEBI:29103"/>
    </cofactor>
    <text evidence="15">Binds 1 potassium ion per subunit. The potassium ion interacts primarily with the substrate.</text>
</comment>
<dbReference type="InterPro" id="IPR022629">
    <property type="entry name" value="S-AdoMet_synt_central"/>
</dbReference>
<dbReference type="OrthoDB" id="5852090at2759"/>
<dbReference type="GO" id="GO:0030036">
    <property type="term" value="P:actin cytoskeleton organization"/>
    <property type="evidence" value="ECO:0007669"/>
    <property type="project" value="UniProtKB-ARBA"/>
</dbReference>
<dbReference type="GO" id="GO:0006556">
    <property type="term" value="P:S-adenosylmethionine biosynthetic process"/>
    <property type="evidence" value="ECO:0007669"/>
    <property type="project" value="UniProtKB-UniPathway"/>
</dbReference>
<keyword evidence="10 15" id="KW-0460">Magnesium</keyword>
<dbReference type="FunFam" id="3.30.300.10:FF:000003">
    <property type="entry name" value="S-adenosylmethionine synthase"/>
    <property type="match status" value="1"/>
</dbReference>
<feature type="region of interest" description="Disordered" evidence="17">
    <location>
        <begin position="785"/>
        <end position="861"/>
    </location>
</feature>
<dbReference type="SUPFAM" id="SSF50044">
    <property type="entry name" value="SH3-domain"/>
    <property type="match status" value="2"/>
</dbReference>
<evidence type="ECO:0000259" key="19">
    <source>
        <dbReference type="PROSITE" id="PS50081"/>
    </source>
</evidence>
<dbReference type="Gene3D" id="3.30.60.20">
    <property type="match status" value="1"/>
</dbReference>
<dbReference type="FunFam" id="3.30.300.10:FF:000004">
    <property type="entry name" value="S-adenosylmethionine synthase"/>
    <property type="match status" value="1"/>
</dbReference>
<dbReference type="Gene3D" id="1.20.1270.60">
    <property type="entry name" value="Arfaptin homology (AH) domain/BAR domain"/>
    <property type="match status" value="1"/>
</dbReference>
<evidence type="ECO:0000256" key="7">
    <source>
        <dbReference type="ARBA" id="ARBA00022741"/>
    </source>
</evidence>
<keyword evidence="5 15" id="KW-0808">Transferase</keyword>
<dbReference type="GO" id="GO:0006555">
    <property type="term" value="P:methionine metabolic process"/>
    <property type="evidence" value="ECO:0007669"/>
    <property type="project" value="UniProtKB-ARBA"/>
</dbReference>
<dbReference type="PANTHER" id="PTHR11964">
    <property type="entry name" value="S-ADENOSYLMETHIONINE SYNTHETASE"/>
    <property type="match status" value="1"/>
</dbReference>
<dbReference type="InterPro" id="IPR046349">
    <property type="entry name" value="C1-like_sf"/>
</dbReference>
<dbReference type="InterPro" id="IPR001452">
    <property type="entry name" value="SH3_domain"/>
</dbReference>
<evidence type="ECO:0000259" key="18">
    <source>
        <dbReference type="PROSITE" id="PS50002"/>
    </source>
</evidence>
<evidence type="ECO:0000256" key="12">
    <source>
        <dbReference type="ARBA" id="ARBA00023054"/>
    </source>
</evidence>
<comment type="function">
    <text evidence="15">Catalyzes the formation of S-adenosylmethionine from methionine and ATP.</text>
</comment>
<dbReference type="Gene3D" id="6.10.140.470">
    <property type="match status" value="1"/>
</dbReference>
<keyword evidence="7 15" id="KW-0547">Nucleotide-binding</keyword>
<dbReference type="Proteomes" id="UP000319731">
    <property type="component" value="Unassembled WGS sequence"/>
</dbReference>
<dbReference type="InterPro" id="IPR027267">
    <property type="entry name" value="AH/BAR_dom_sf"/>
</dbReference>
<sequence>MIDGETFLFTSESVGEGHPDKICDQVSDAILDACLAVDKFSRVACETATKTGMIMVLGEITTKAQLDYQKIIRNAIKKIGYDHSEKGFDYKTCNVLVAIEQQSPDISQGLTSGERNIDNIGAGDQGIMFGYACDETPELMPLTIMLAHKLNMKMTELRNNGVCDWLRPDSKTQVTVEYKVEGGVPVPQRVDAIVISTQHAPEVDNETIKKELTDKVIKAVVPAKYLDKKTKYILQPSGRFIIGGPQGDAGVTGRKIIVDTYGGWGAHGGGAFSGKDWSKVDRSAAYTARWVAKSLVAAGLCKRCLIQLSYAIGVAEPVSIYVDTYGTGKKTNGELLDIVKKNFDLRPGKIVQELDLWKPIYQETASYGHFVKEFMIERSHLEREYSKKLELMCRKYSTRREKDKRSTVVDLNSTDDIPARRAWQEILRKTEEIAKRRGVLGDSLSSDVADDLRSRGSVFEEAKRKQLAFSQRLVSEREKAAAETDKAKEKYNLRCDAVEVARVKSDAGATSTVQDKMRKQWHAEILEMNSAKNTYLLSIKAANALCHQLSESGFPFVIEGLENVNESVVEFVSDAVQRHITLLKDHDADVDIILSDIDDIAKMSMRAAEVPSRPNKNTAEPVPEFFFEPSGLWKENGMIATDEHSKIWLRNKLHKLRARQTILNGEITRREKEVQGLEKLHNAYTENPLLGDAHQVNENMLESLREQRIVELEHAITASQISTVIDSIGEDPANISWHDWKTSSFSIPTQCDLCLTNIWGVGSGLCCQTCNSNVHARCELRVPPSCHKGSPVRQTRSLSVSSKPSFSSLRMSTASSTDSSSAPNLQAAPNTISHKPSSLGLLSPKESTDGWKTPSPIEMADGTSEKKVGKVLYDYSKTNDDELDVKQGAIVTVLEDDVSGWTRVAVNAVGGESGLIPTSWLSIQESKTKNLTIKQKQQDVSSRGNQDRAKVLYDYSKANDDDVDVRQHDIVIIIEPDMGGWTRVAANGAEGLVPTAWLSVID</sequence>
<dbReference type="RefSeq" id="XP_031025996.1">
    <property type="nucleotide sequence ID" value="XM_031168062.1"/>
</dbReference>
<feature type="domain" description="SH3" evidence="18">
    <location>
        <begin position="944"/>
        <end position="1002"/>
    </location>
</feature>
<evidence type="ECO:0000256" key="1">
    <source>
        <dbReference type="ARBA" id="ARBA00005224"/>
    </source>
</evidence>
<dbReference type="GO" id="GO:0030864">
    <property type="term" value="C:cortical actin cytoskeleton"/>
    <property type="evidence" value="ECO:0007669"/>
    <property type="project" value="UniProtKB-ARBA"/>
</dbReference>
<protein>
    <recommendedName>
        <fullName evidence="15">S-adenosylmethionine synthase</fullName>
        <ecNumber evidence="15">2.5.1.6</ecNumber>
    </recommendedName>
</protein>
<keyword evidence="11 15" id="KW-0630">Potassium</keyword>
<dbReference type="PROSITE" id="PS00377">
    <property type="entry name" value="ADOMET_SYNTHASE_2"/>
    <property type="match status" value="1"/>
</dbReference>
<evidence type="ECO:0000256" key="11">
    <source>
        <dbReference type="ARBA" id="ARBA00022958"/>
    </source>
</evidence>
<dbReference type="Pfam" id="PF00018">
    <property type="entry name" value="SH3_1"/>
    <property type="match status" value="2"/>
</dbReference>
<dbReference type="PROSITE" id="PS00376">
    <property type="entry name" value="ADOMET_SYNTHASE_1"/>
    <property type="match status" value="1"/>
</dbReference>
<organism evidence="20 21">
    <name type="scientific">Synchytrium microbalum</name>
    <dbReference type="NCBI Taxonomy" id="1806994"/>
    <lineage>
        <taxon>Eukaryota</taxon>
        <taxon>Fungi</taxon>
        <taxon>Fungi incertae sedis</taxon>
        <taxon>Chytridiomycota</taxon>
        <taxon>Chytridiomycota incertae sedis</taxon>
        <taxon>Chytridiomycetes</taxon>
        <taxon>Synchytriales</taxon>
        <taxon>Synchytriaceae</taxon>
        <taxon>Synchytrium</taxon>
    </lineage>
</organism>
<dbReference type="EMBL" id="QEAO01000008">
    <property type="protein sequence ID" value="TPX35523.1"/>
    <property type="molecule type" value="Genomic_DNA"/>
</dbReference>
<keyword evidence="21" id="KW-1185">Reference proteome</keyword>
<dbReference type="NCBIfam" id="TIGR01034">
    <property type="entry name" value="metK"/>
    <property type="match status" value="1"/>
</dbReference>
<dbReference type="GeneID" id="42003359"/>
<evidence type="ECO:0000256" key="14">
    <source>
        <dbReference type="PROSITE-ProRule" id="PRU00192"/>
    </source>
</evidence>
<dbReference type="InterPro" id="IPR022631">
    <property type="entry name" value="ADOMET_SYNTHASE_CS"/>
</dbReference>
<evidence type="ECO:0000256" key="5">
    <source>
        <dbReference type="ARBA" id="ARBA00022679"/>
    </source>
</evidence>
<comment type="similarity">
    <text evidence="2 16">Belongs to the AdoMet synthase family.</text>
</comment>
<dbReference type="UniPathway" id="UPA00315">
    <property type="reaction ID" value="UER00080"/>
</dbReference>
<dbReference type="Pfam" id="PF02772">
    <property type="entry name" value="S-AdoMet_synt_M"/>
    <property type="match status" value="1"/>
</dbReference>
<accession>A0A507CDA7</accession>
<dbReference type="InterPro" id="IPR022636">
    <property type="entry name" value="S-AdoMet_synthetase_sfam"/>
</dbReference>
<dbReference type="GO" id="GO:0046872">
    <property type="term" value="F:metal ion binding"/>
    <property type="evidence" value="ECO:0007669"/>
    <property type="project" value="UniProtKB-KW"/>
</dbReference>
<evidence type="ECO:0000256" key="4">
    <source>
        <dbReference type="ARBA" id="ARBA00022563"/>
    </source>
</evidence>
<feature type="compositionally biased region" description="Low complexity" evidence="17">
    <location>
        <begin position="797"/>
        <end position="821"/>
    </location>
</feature>
<dbReference type="Pfam" id="PF02773">
    <property type="entry name" value="S-AdoMet_synt_C"/>
    <property type="match status" value="1"/>
</dbReference>
<name>A0A507CDA7_9FUNG</name>
<dbReference type="Gene3D" id="3.30.300.10">
    <property type="match status" value="3"/>
</dbReference>
<keyword evidence="9 15" id="KW-0067">ATP-binding</keyword>
<dbReference type="GO" id="GO:0006730">
    <property type="term" value="P:one-carbon metabolic process"/>
    <property type="evidence" value="ECO:0007669"/>
    <property type="project" value="UniProtKB-KW"/>
</dbReference>
<dbReference type="Gene3D" id="2.30.30.40">
    <property type="entry name" value="SH3 Domains"/>
    <property type="match status" value="2"/>
</dbReference>
<dbReference type="CDD" id="cd20824">
    <property type="entry name" value="C1_SpBZZ1-like"/>
    <property type="match status" value="1"/>
</dbReference>
<evidence type="ECO:0000256" key="17">
    <source>
        <dbReference type="SAM" id="MobiDB-lite"/>
    </source>
</evidence>
<dbReference type="SMART" id="SM00109">
    <property type="entry name" value="C1"/>
    <property type="match status" value="1"/>
</dbReference>
<gene>
    <name evidence="20" type="ORF">SmJEL517_g02134</name>
</gene>
<evidence type="ECO:0000256" key="9">
    <source>
        <dbReference type="ARBA" id="ARBA00022840"/>
    </source>
</evidence>
<evidence type="ECO:0000313" key="21">
    <source>
        <dbReference type="Proteomes" id="UP000319731"/>
    </source>
</evidence>
<keyword evidence="3 14" id="KW-0728">SH3 domain</keyword>
<dbReference type="InterPro" id="IPR002219">
    <property type="entry name" value="PKC_DAG/PE"/>
</dbReference>
<evidence type="ECO:0000256" key="8">
    <source>
        <dbReference type="ARBA" id="ARBA00022833"/>
    </source>
</evidence>
<dbReference type="HAMAP" id="MF_00086">
    <property type="entry name" value="S_AdoMet_synth1"/>
    <property type="match status" value="1"/>
</dbReference>
<dbReference type="PROSITE" id="PS50081">
    <property type="entry name" value="ZF_DAG_PE_2"/>
    <property type="match status" value="1"/>
</dbReference>
<dbReference type="STRING" id="1806994.A0A507CDA7"/>
<dbReference type="Pfam" id="PF00438">
    <property type="entry name" value="S-AdoMet_synt_N"/>
    <property type="match status" value="1"/>
</dbReference>
<evidence type="ECO:0000256" key="10">
    <source>
        <dbReference type="ARBA" id="ARBA00022842"/>
    </source>
</evidence>
<dbReference type="EC" id="2.5.1.6" evidence="15"/>
<dbReference type="InterPro" id="IPR022628">
    <property type="entry name" value="S-AdoMet_synt_N"/>
</dbReference>
<evidence type="ECO:0000256" key="13">
    <source>
        <dbReference type="ARBA" id="ARBA00048344"/>
    </source>
</evidence>
<reference evidence="20 21" key="1">
    <citation type="journal article" date="2019" name="Sci. Rep.">
        <title>Comparative genomics of chytrid fungi reveal insights into the obligate biotrophic and pathogenic lifestyle of Synchytrium endobioticum.</title>
        <authorList>
            <person name="van de Vossenberg B.T.L.H."/>
            <person name="Warris S."/>
            <person name="Nguyen H.D.T."/>
            <person name="van Gent-Pelzer M.P.E."/>
            <person name="Joly D.L."/>
            <person name="van de Geest H.C."/>
            <person name="Bonants P.J.M."/>
            <person name="Smith D.S."/>
            <person name="Levesque C.A."/>
            <person name="van der Lee T.A.J."/>
        </authorList>
    </citation>
    <scope>NUCLEOTIDE SEQUENCE [LARGE SCALE GENOMIC DNA]</scope>
    <source>
        <strain evidence="20 21">JEL517</strain>
    </source>
</reference>
<keyword evidence="8" id="KW-0862">Zinc</keyword>
<keyword evidence="12" id="KW-0175">Coiled coil</keyword>
<feature type="domain" description="Phorbol-ester/DAG-type" evidence="19">
    <location>
        <begin position="737"/>
        <end position="786"/>
    </location>
</feature>
<dbReference type="InterPro" id="IPR022630">
    <property type="entry name" value="S-AdoMet_synt_C"/>
</dbReference>
<evidence type="ECO:0000256" key="16">
    <source>
        <dbReference type="RuleBase" id="RU004462"/>
    </source>
</evidence>
<dbReference type="SMART" id="SM00326">
    <property type="entry name" value="SH3"/>
    <property type="match status" value="2"/>
</dbReference>
<dbReference type="Pfam" id="PF00130">
    <property type="entry name" value="C1_1"/>
    <property type="match status" value="1"/>
</dbReference>
<dbReference type="Pfam" id="PF25610">
    <property type="entry name" value="HR1_TOCA"/>
    <property type="match status" value="1"/>
</dbReference>
<dbReference type="InterPro" id="IPR057870">
    <property type="entry name" value="HR1_TOCA"/>
</dbReference>
<evidence type="ECO:0000256" key="2">
    <source>
        <dbReference type="ARBA" id="ARBA00009685"/>
    </source>
</evidence>
<dbReference type="InterPro" id="IPR002133">
    <property type="entry name" value="S-AdoMet_synthetase"/>
</dbReference>
<dbReference type="FunFam" id="3.30.300.10:FF:000001">
    <property type="entry name" value="S-adenosylmethionine synthase"/>
    <property type="match status" value="1"/>
</dbReference>
<dbReference type="GO" id="GO:0005524">
    <property type="term" value="F:ATP binding"/>
    <property type="evidence" value="ECO:0007669"/>
    <property type="project" value="UniProtKB-KW"/>
</dbReference>
<dbReference type="SUPFAM" id="SSF55973">
    <property type="entry name" value="S-adenosylmethionine synthetase"/>
    <property type="match status" value="3"/>
</dbReference>
<dbReference type="GO" id="GO:0004478">
    <property type="term" value="F:methionine adenosyltransferase activity"/>
    <property type="evidence" value="ECO:0007669"/>
    <property type="project" value="UniProtKB-EC"/>
</dbReference>
<evidence type="ECO:0000256" key="6">
    <source>
        <dbReference type="ARBA" id="ARBA00022723"/>
    </source>
</evidence>
<feature type="domain" description="SH3" evidence="18">
    <location>
        <begin position="864"/>
        <end position="926"/>
    </location>
</feature>
<comment type="pathway">
    <text evidence="1 15">Amino-acid biosynthesis; S-adenosyl-L-methionine biosynthesis; S-adenosyl-L-methionine from L-methionine: step 1/1.</text>
</comment>
<keyword evidence="4 15" id="KW-0554">One-carbon metabolism</keyword>
<dbReference type="PROSITE" id="PS50002">
    <property type="entry name" value="SH3"/>
    <property type="match status" value="2"/>
</dbReference>
<evidence type="ECO:0000256" key="15">
    <source>
        <dbReference type="RuleBase" id="RU000541"/>
    </source>
</evidence>